<sequence length="132" mass="15588">MSKGRSRLQPRFEWEREVPLDFRDCDKEIYKRKATRTSIKRERSSIFINIDDEVVIVDEKINDEILEKIVEAKGKGKRQDNPHNYKAYVMKFEASTVRNKIELDDHVPEWDVDVLLELVKLVGVSVMKLQIV</sequence>
<protein>
    <submittedName>
        <fullName evidence="1">Uncharacterized protein</fullName>
    </submittedName>
</protein>
<evidence type="ECO:0000313" key="2">
    <source>
        <dbReference type="Proteomes" id="UP000712600"/>
    </source>
</evidence>
<gene>
    <name evidence="1" type="ORF">F2Q69_00040411</name>
</gene>
<reference evidence="1" key="1">
    <citation type="submission" date="2019-12" db="EMBL/GenBank/DDBJ databases">
        <title>Genome sequencing and annotation of Brassica cretica.</title>
        <authorList>
            <person name="Studholme D.J."/>
            <person name="Sarris P."/>
        </authorList>
    </citation>
    <scope>NUCLEOTIDE SEQUENCE</scope>
    <source>
        <strain evidence="1">PFS-109/04</strain>
        <tissue evidence="1">Leaf</tissue>
    </source>
</reference>
<dbReference type="EMBL" id="QGKX02001621">
    <property type="protein sequence ID" value="KAF3502666.1"/>
    <property type="molecule type" value="Genomic_DNA"/>
</dbReference>
<proteinExistence type="predicted"/>
<dbReference type="Proteomes" id="UP000712600">
    <property type="component" value="Unassembled WGS sequence"/>
</dbReference>
<evidence type="ECO:0000313" key="1">
    <source>
        <dbReference type="EMBL" id="KAF3502666.1"/>
    </source>
</evidence>
<accession>A0A8S9NJQ9</accession>
<dbReference type="AlphaFoldDB" id="A0A8S9NJQ9"/>
<organism evidence="1 2">
    <name type="scientific">Brassica cretica</name>
    <name type="common">Mustard</name>
    <dbReference type="NCBI Taxonomy" id="69181"/>
    <lineage>
        <taxon>Eukaryota</taxon>
        <taxon>Viridiplantae</taxon>
        <taxon>Streptophyta</taxon>
        <taxon>Embryophyta</taxon>
        <taxon>Tracheophyta</taxon>
        <taxon>Spermatophyta</taxon>
        <taxon>Magnoliopsida</taxon>
        <taxon>eudicotyledons</taxon>
        <taxon>Gunneridae</taxon>
        <taxon>Pentapetalae</taxon>
        <taxon>rosids</taxon>
        <taxon>malvids</taxon>
        <taxon>Brassicales</taxon>
        <taxon>Brassicaceae</taxon>
        <taxon>Brassiceae</taxon>
        <taxon>Brassica</taxon>
    </lineage>
</organism>
<comment type="caution">
    <text evidence="1">The sequence shown here is derived from an EMBL/GenBank/DDBJ whole genome shotgun (WGS) entry which is preliminary data.</text>
</comment>
<name>A0A8S9NJQ9_BRACR</name>